<sequence length="601" mass="67124">MELRTNKTLNPGGRRSPQYLIETKSLSYDLRTPSFHLHHCGRFHYRRCRSILRNVSCEALPGQLLAVVGPSGSGKSTLLSVLAGVIHQSEVSGEVLVNGRPMDVSRFRRVSGYVTQDDDALFPLLTVEESLTYSARLRLKMTASEAAARVMELMKELGLDHVAGSRIGSNGISGGERRRVSIGVDLVHDPAVLLLDEPTSGLDSASALHIIKLLKSMAVAQGKTVIISLHQPGFRILELLDRILLIAGGTIRHLGSVSLLETRLKGAGLCIPPHVNALEFAMDAAMASVDPEPTLPSEPEEEEQQLVKIAGSATKEDRILYANSRCKEILILMSRFFKNASRSRELFATKMIESMVAGLGLGTIFMNVSDLQTRLGFFAFSLTFLLSSTKEALPLFLRERRILQQETSRGAYRVSSYNMASALIFMPLLLVAAVFFAAPVYWLVGLSKETSKFLYFSLVVWLAMLMANSFVAFCSALAPSFIMGNSVISGLMGSFFLFSGYFIAKDNIPKYWVFVHYLSLFKYPFEAFVLNEYGGERGRRECLEWEREKEACVIDGGMLLRQQGLKESQRWRHVGVMLGFVCGYRIICFLILWFRCYRMRR</sequence>
<dbReference type="PANTHER" id="PTHR48041:SF100">
    <property type="entry name" value="ABC TRANSPORTER-LIKE"/>
    <property type="match status" value="1"/>
</dbReference>
<feature type="transmembrane region" description="Helical" evidence="8">
    <location>
        <begin position="375"/>
        <end position="397"/>
    </location>
</feature>
<dbReference type="InterPro" id="IPR003593">
    <property type="entry name" value="AAA+_ATPase"/>
</dbReference>
<feature type="transmembrane region" description="Helical" evidence="8">
    <location>
        <begin position="481"/>
        <end position="504"/>
    </location>
</feature>
<keyword evidence="6 8" id="KW-1133">Transmembrane helix</keyword>
<dbReference type="InterPro" id="IPR013525">
    <property type="entry name" value="ABC2_TM"/>
</dbReference>
<evidence type="ECO:0000256" key="4">
    <source>
        <dbReference type="ARBA" id="ARBA00022741"/>
    </source>
</evidence>
<evidence type="ECO:0000313" key="11">
    <source>
        <dbReference type="Proteomes" id="UP001327560"/>
    </source>
</evidence>
<dbReference type="InterPro" id="IPR050352">
    <property type="entry name" value="ABCG_transporters"/>
</dbReference>
<dbReference type="SUPFAM" id="SSF52540">
    <property type="entry name" value="P-loop containing nucleoside triphosphate hydrolases"/>
    <property type="match status" value="1"/>
</dbReference>
<reference evidence="10 11" key="1">
    <citation type="submission" date="2023-10" db="EMBL/GenBank/DDBJ databases">
        <title>Chromosome-scale genome assembly provides insights into flower coloration mechanisms of Canna indica.</title>
        <authorList>
            <person name="Li C."/>
        </authorList>
    </citation>
    <scope>NUCLEOTIDE SEQUENCE [LARGE SCALE GENOMIC DNA]</scope>
    <source>
        <tissue evidence="10">Flower</tissue>
    </source>
</reference>
<dbReference type="PROSITE" id="PS50893">
    <property type="entry name" value="ABC_TRANSPORTER_2"/>
    <property type="match status" value="1"/>
</dbReference>
<keyword evidence="5" id="KW-0067">ATP-binding</keyword>
<evidence type="ECO:0000259" key="9">
    <source>
        <dbReference type="PROSITE" id="PS50893"/>
    </source>
</evidence>
<dbReference type="Gene3D" id="3.40.50.300">
    <property type="entry name" value="P-loop containing nucleotide triphosphate hydrolases"/>
    <property type="match status" value="1"/>
</dbReference>
<dbReference type="AlphaFoldDB" id="A0AAQ3QTU5"/>
<dbReference type="InterPro" id="IPR017871">
    <property type="entry name" value="ABC_transporter-like_CS"/>
</dbReference>
<keyword evidence="3 8" id="KW-0812">Transmembrane</keyword>
<evidence type="ECO:0000256" key="5">
    <source>
        <dbReference type="ARBA" id="ARBA00022840"/>
    </source>
</evidence>
<dbReference type="Pfam" id="PF00005">
    <property type="entry name" value="ABC_tran"/>
    <property type="match status" value="1"/>
</dbReference>
<protein>
    <recommendedName>
        <fullName evidence="9">ABC transporter domain-containing protein</fullName>
    </recommendedName>
</protein>
<dbReference type="Proteomes" id="UP001327560">
    <property type="component" value="Chromosome 9"/>
</dbReference>
<comment type="subcellular location">
    <subcellularLocation>
        <location evidence="1">Membrane</location>
        <topology evidence="1">Multi-pass membrane protein</topology>
    </subcellularLocation>
</comment>
<evidence type="ECO:0000256" key="1">
    <source>
        <dbReference type="ARBA" id="ARBA00004141"/>
    </source>
</evidence>
<proteinExistence type="predicted"/>
<dbReference type="GO" id="GO:0005524">
    <property type="term" value="F:ATP binding"/>
    <property type="evidence" value="ECO:0007669"/>
    <property type="project" value="UniProtKB-KW"/>
</dbReference>
<dbReference type="GO" id="GO:0140359">
    <property type="term" value="F:ABC-type transporter activity"/>
    <property type="evidence" value="ECO:0007669"/>
    <property type="project" value="InterPro"/>
</dbReference>
<keyword evidence="2" id="KW-0813">Transport</keyword>
<keyword evidence="7 8" id="KW-0472">Membrane</keyword>
<dbReference type="GO" id="GO:0016020">
    <property type="term" value="C:membrane"/>
    <property type="evidence" value="ECO:0007669"/>
    <property type="project" value="UniProtKB-SubCell"/>
</dbReference>
<dbReference type="PANTHER" id="PTHR48041">
    <property type="entry name" value="ABC TRANSPORTER G FAMILY MEMBER 28"/>
    <property type="match status" value="1"/>
</dbReference>
<evidence type="ECO:0000256" key="7">
    <source>
        <dbReference type="ARBA" id="ARBA00023136"/>
    </source>
</evidence>
<dbReference type="InterPro" id="IPR027417">
    <property type="entry name" value="P-loop_NTPase"/>
</dbReference>
<name>A0AAQ3QTU5_9LILI</name>
<dbReference type="GO" id="GO:0016887">
    <property type="term" value="F:ATP hydrolysis activity"/>
    <property type="evidence" value="ECO:0007669"/>
    <property type="project" value="InterPro"/>
</dbReference>
<organism evidence="10 11">
    <name type="scientific">Canna indica</name>
    <name type="common">Indian-shot</name>
    <dbReference type="NCBI Taxonomy" id="4628"/>
    <lineage>
        <taxon>Eukaryota</taxon>
        <taxon>Viridiplantae</taxon>
        <taxon>Streptophyta</taxon>
        <taxon>Embryophyta</taxon>
        <taxon>Tracheophyta</taxon>
        <taxon>Spermatophyta</taxon>
        <taxon>Magnoliopsida</taxon>
        <taxon>Liliopsida</taxon>
        <taxon>Zingiberales</taxon>
        <taxon>Cannaceae</taxon>
        <taxon>Canna</taxon>
    </lineage>
</organism>
<feature type="transmembrane region" description="Helical" evidence="8">
    <location>
        <begin position="453"/>
        <end position="474"/>
    </location>
</feature>
<keyword evidence="4" id="KW-0547">Nucleotide-binding</keyword>
<keyword evidence="11" id="KW-1185">Reference proteome</keyword>
<feature type="transmembrane region" description="Helical" evidence="8">
    <location>
        <begin position="417"/>
        <end position="441"/>
    </location>
</feature>
<dbReference type="PROSITE" id="PS00211">
    <property type="entry name" value="ABC_TRANSPORTER_1"/>
    <property type="match status" value="1"/>
</dbReference>
<evidence type="ECO:0000256" key="8">
    <source>
        <dbReference type="SAM" id="Phobius"/>
    </source>
</evidence>
<feature type="transmembrane region" description="Helical" evidence="8">
    <location>
        <begin position="574"/>
        <end position="594"/>
    </location>
</feature>
<feature type="domain" description="ABC transporter" evidence="9">
    <location>
        <begin position="30"/>
        <end position="273"/>
    </location>
</feature>
<evidence type="ECO:0000256" key="3">
    <source>
        <dbReference type="ARBA" id="ARBA00022692"/>
    </source>
</evidence>
<dbReference type="InterPro" id="IPR003439">
    <property type="entry name" value="ABC_transporter-like_ATP-bd"/>
</dbReference>
<evidence type="ECO:0000256" key="6">
    <source>
        <dbReference type="ARBA" id="ARBA00022989"/>
    </source>
</evidence>
<gene>
    <name evidence="10" type="ORF">Cni_G29265</name>
</gene>
<dbReference type="SMART" id="SM00382">
    <property type="entry name" value="AAA"/>
    <property type="match status" value="1"/>
</dbReference>
<dbReference type="EMBL" id="CP136898">
    <property type="protein sequence ID" value="WOL20460.1"/>
    <property type="molecule type" value="Genomic_DNA"/>
</dbReference>
<dbReference type="FunFam" id="3.40.50.300:FF:001473">
    <property type="entry name" value="ATP-binding cassette transporter"/>
    <property type="match status" value="1"/>
</dbReference>
<evidence type="ECO:0000256" key="2">
    <source>
        <dbReference type="ARBA" id="ARBA00022448"/>
    </source>
</evidence>
<evidence type="ECO:0000313" key="10">
    <source>
        <dbReference type="EMBL" id="WOL20460.1"/>
    </source>
</evidence>
<accession>A0AAQ3QTU5</accession>
<dbReference type="Pfam" id="PF01061">
    <property type="entry name" value="ABC2_membrane"/>
    <property type="match status" value="1"/>
</dbReference>